<dbReference type="Pfam" id="PF00078">
    <property type="entry name" value="RVT_1"/>
    <property type="match status" value="1"/>
</dbReference>
<feature type="compositionally biased region" description="Gly residues" evidence="1">
    <location>
        <begin position="1782"/>
        <end position="1791"/>
    </location>
</feature>
<evidence type="ECO:0000259" key="3">
    <source>
        <dbReference type="PROSITE" id="PS50878"/>
    </source>
</evidence>
<sequence length="2422" mass="272601">MAELAMEDVFRKSWPEEKGFTWTGAGVGRRSRLDMAWMQQDLLRKLVRITTVPVAMSDHKILLAELLLPAAMASRAQPPTVPHWMFQDPLHVRLVKQHWECWATLRKAEVSATQHFQAGLGELRRLMLMRARATRQAHLRTGEEYARKLEELGTEPGEEEEEEWWVQWSTVKAQREEWERDDAKRWGMLTKVKWVRLKERMTEAFFKQGQSKRVARPIKVLQHPFQEGAPLADTTQQLLQYVQDFYGELYTETEEWEMQALRQQAWDQIWEKCGSTLTAEQSVRLKEEITLQEIKTALSDLPKNKAAGPDGMPMDHLQAASDVIGPLLLEICNSFFKDAQVPPEGFGEANIILLYKKGNPTEIRNWRPVSLLSAPYKLYAKVLANRLTAVLPGLVHPTQTGFVPARQILTNVIMVREVLERATEQEPPLAVMLLDFEKAYDRVRWSFLLQGLEGRGIGVRFRTAVQVLLASATAAVQINCFRTNLLKVTRSVRQGCPLSPTLYILYVKHLHEMLRQDTRIKGLPLPGQGELKSNSFADDTAAFVECSEGCVQAVREQVGTFETYAGAKVNWQKSVVMLPAGRGAECFPDMRIVQGGKNTKYLGILIPAVLSTGEQMENLLMTTITRMNRWAGKTDVGILGRVLVANNAVSSMLWVVDLWDEERGEWKEDAQLEAALRHQADRKQRLDQVRKAIPEAWKQRLSHNRRAGGLWLNLQLVVPTYQWMAAYSASTDTLCKACGQKEETIPHLWLECDPQRTFWEWWGTMGTKVPLHPGSPNHRAEVLVGQILVGGATRPVQAYAGDMIRGAFWVAMWAMRGRLLTEGVKGLVKTLQHWFLRNLKAAVTADMQRKQKGSWPFPREAWGAYTDVLQMNTEPGRWEWSDGFRINREGDLPDQEEGDPAQTPAQTPSDESERPENGTSDRQPEEERPVEAEQMESGTQERQQTAERPERGRTQEDGTQDCQQGNERPEWEMAQELRLQHMAHQGTGQEFVERLKSLDVGPGDMEENEWWAERMETARQWREWQIEDAVCWGHRDKEAWILVGEKMARRFFAELKQKKSSMIMAAMEHPYDPQVGRQETTRGILKCVTDFYKDLFTEEEVWTAEAMEAQPEEELWRYVQSKLDLENSCKLEQDITPEEVEQAITALPRLKTPGLDGILIELFKEFKNFFAILLAEAYNEALQRESLLEGFADSWGGVEQMAMQVVAATAKLSAWGTAVHLGVFDKSIVIKNSIFATLWYAGAIRMPGRRTFAYLRQAIQAYLWSSNADALDSICRVAWRKLVQPRSEGGLGLLEPPLQMMALQMRHLLWFLLRTVGEQWCLLTRQHLAHTLHLPPALVEVGLASSNLIGHVRRGAVWSAPLGMWKKIDMLNVEPATADAVYNQLLFDNRFICDENGDVFAWQGRLGAFGRQWAEQGVFKIGHLWDEAAHDWKTDAEMAAGLPYQVQRSQRLKDIKQAIPTQWVDLLREDKLCSGEWVKNKGEDTPAMIYRVEEDRGEVVLVTPWKEGTGKWYLGARRLTGMFWMEVIRLMALVTFVLVAYLVGKYEKEALSLLRGVGFTLARCLAHVGGDVWRLLGGLDALLTTLVAELGHILIAALSWLCAYEVSSICLHLGHYLACRWRWWLTVDGASGVLVALLVIGARCGRRLGSGGLTRSALKRWNPLARLQRLEQRCLELEARLGSQGPAPRVESSSSSTSQAPQLGATSVWGIGTGRYGYYSSDSEASGAAEEVEGWVLFEMKADVTISAEIMADESLGDVCGLAQARFLPPLRGCVRGGWARGSGIDSGGVGVPTRPVTSPSQDRMRGNAPSGARRDESDMRDYPSECRRDDAPGVPIDGVGMPPFVQAGQARSSNGGVGGSQQGGAAGQHQEGSTPQRMVVPGRLPTEGRQGHEDAIMQDASQVPMVEMGAAGGWLMDEAGPSSRVPAGGWFIEEPATREGMLRSPVPEGETTRENGPPPQEDKADCPLMKTIAGPLRGDMCDGRRLQEEFGEGPSTRKHSRSCKSARKGKTQGKVDLSRKGKQPMAQGSASSEEDEPPRKVREVCKGGVLVIPETDGEQPVIRGGSSPCCPSQGMGPPSNVRLTSRPAVLTRLERVIEARDAELWGLGSKSKWVQDAERMSRAFFTQMKKTSHSPLIVAMGHPFDPLEAKADTTPDIIKYVELFYENLYCEDECWPEEDMTVVPAKDVWDKCATQESPEHKVFLDAPITQEEVAEALSGMHKGAFGKQWLGCGVYRVVDIWDVQGGTWREEGEVLRRLEHQPKKKERLEEIKQVIPQDWIDCLITKDRMQGEWVTLEGQGRPVIFFQLKEKLGSQWYGAEAWEDVGPCKALGDVLVGRPERDGRLHEECIRSVVVLRDQLISKGGGFRAFKPAYTPLQLLWDPSGWEWAPRNSLMKHCRVHQVTTKPAMFHSNFCPINFRW</sequence>
<name>A0A388L921_CHABU</name>
<evidence type="ECO:0000256" key="2">
    <source>
        <dbReference type="SAM" id="Phobius"/>
    </source>
</evidence>
<feature type="transmembrane region" description="Helical" evidence="2">
    <location>
        <begin position="1550"/>
        <end position="1570"/>
    </location>
</feature>
<feature type="transmembrane region" description="Helical" evidence="2">
    <location>
        <begin position="1523"/>
        <end position="1543"/>
    </location>
</feature>
<dbReference type="SUPFAM" id="SSF56219">
    <property type="entry name" value="DNase I-like"/>
    <property type="match status" value="1"/>
</dbReference>
<feature type="region of interest" description="Disordered" evidence="1">
    <location>
        <begin position="1943"/>
        <end position="1967"/>
    </location>
</feature>
<dbReference type="STRING" id="69332.A0A388L921"/>
<accession>A0A388L921</accession>
<feature type="region of interest" description="Disordered" evidence="1">
    <location>
        <begin position="1988"/>
        <end position="2042"/>
    </location>
</feature>
<feature type="compositionally biased region" description="Basic and acidic residues" evidence="1">
    <location>
        <begin position="922"/>
        <end position="931"/>
    </location>
</feature>
<dbReference type="Proteomes" id="UP000265515">
    <property type="component" value="Unassembled WGS sequence"/>
</dbReference>
<feature type="compositionally biased region" description="Basic residues" evidence="1">
    <location>
        <begin position="1997"/>
        <end position="2012"/>
    </location>
</feature>
<keyword evidence="2" id="KW-0472">Membrane</keyword>
<feature type="compositionally biased region" description="Basic and acidic residues" evidence="1">
    <location>
        <begin position="876"/>
        <end position="891"/>
    </location>
</feature>
<gene>
    <name evidence="4" type="ORF">CBR_g27907</name>
</gene>
<organism evidence="4 5">
    <name type="scientific">Chara braunii</name>
    <name type="common">Braun's stonewort</name>
    <dbReference type="NCBI Taxonomy" id="69332"/>
    <lineage>
        <taxon>Eukaryota</taxon>
        <taxon>Viridiplantae</taxon>
        <taxon>Streptophyta</taxon>
        <taxon>Charophyceae</taxon>
        <taxon>Charales</taxon>
        <taxon>Characeae</taxon>
        <taxon>Chara</taxon>
    </lineage>
</organism>
<dbReference type="PANTHER" id="PTHR19446">
    <property type="entry name" value="REVERSE TRANSCRIPTASES"/>
    <property type="match status" value="1"/>
</dbReference>
<keyword evidence="2" id="KW-1133">Transmembrane helix</keyword>
<comment type="caution">
    <text evidence="4">The sequence shown here is derived from an EMBL/GenBank/DDBJ whole genome shotgun (WGS) entry which is preliminary data.</text>
</comment>
<feature type="transmembrane region" description="Helical" evidence="2">
    <location>
        <begin position="1623"/>
        <end position="1642"/>
    </location>
</feature>
<keyword evidence="5" id="KW-1185">Reference proteome</keyword>
<dbReference type="OrthoDB" id="6511090at2759"/>
<feature type="compositionally biased region" description="Basic and acidic residues" evidence="1">
    <location>
        <begin position="944"/>
        <end position="956"/>
    </location>
</feature>
<feature type="region of interest" description="Disordered" evidence="1">
    <location>
        <begin position="876"/>
        <end position="967"/>
    </location>
</feature>
<reference evidence="4 5" key="1">
    <citation type="journal article" date="2018" name="Cell">
        <title>The Chara Genome: Secondary Complexity and Implications for Plant Terrestrialization.</title>
        <authorList>
            <person name="Nishiyama T."/>
            <person name="Sakayama H."/>
            <person name="Vries J.D."/>
            <person name="Buschmann H."/>
            <person name="Saint-Marcoux D."/>
            <person name="Ullrich K.K."/>
            <person name="Haas F.B."/>
            <person name="Vanderstraeten L."/>
            <person name="Becker D."/>
            <person name="Lang D."/>
            <person name="Vosolsobe S."/>
            <person name="Rombauts S."/>
            <person name="Wilhelmsson P.K.I."/>
            <person name="Janitza P."/>
            <person name="Kern R."/>
            <person name="Heyl A."/>
            <person name="Rumpler F."/>
            <person name="Villalobos L.I.A.C."/>
            <person name="Clay J.M."/>
            <person name="Skokan R."/>
            <person name="Toyoda A."/>
            <person name="Suzuki Y."/>
            <person name="Kagoshima H."/>
            <person name="Schijlen E."/>
            <person name="Tajeshwar N."/>
            <person name="Catarino B."/>
            <person name="Hetherington A.J."/>
            <person name="Saltykova A."/>
            <person name="Bonnot C."/>
            <person name="Breuninger H."/>
            <person name="Symeonidi A."/>
            <person name="Radhakrishnan G.V."/>
            <person name="Van Nieuwerburgh F."/>
            <person name="Deforce D."/>
            <person name="Chang C."/>
            <person name="Karol K.G."/>
            <person name="Hedrich R."/>
            <person name="Ulvskov P."/>
            <person name="Glockner G."/>
            <person name="Delwiche C.F."/>
            <person name="Petrasek J."/>
            <person name="Van de Peer Y."/>
            <person name="Friml J."/>
            <person name="Beilby M."/>
            <person name="Dolan L."/>
            <person name="Kohara Y."/>
            <person name="Sugano S."/>
            <person name="Fujiyama A."/>
            <person name="Delaux P.-M."/>
            <person name="Quint M."/>
            <person name="TheiBen G."/>
            <person name="Hagemann M."/>
            <person name="Harholt J."/>
            <person name="Dunand C."/>
            <person name="Zachgo S."/>
            <person name="Langdale J."/>
            <person name="Maumus F."/>
            <person name="Straeten D.V.D."/>
            <person name="Gould S.B."/>
            <person name="Rensing S.A."/>
        </authorList>
    </citation>
    <scope>NUCLEOTIDE SEQUENCE [LARGE SCALE GENOMIC DNA]</scope>
    <source>
        <strain evidence="4 5">S276</strain>
    </source>
</reference>
<feature type="transmembrane region" description="Helical" evidence="2">
    <location>
        <begin position="1590"/>
        <end position="1611"/>
    </location>
</feature>
<proteinExistence type="predicted"/>
<dbReference type="Gramene" id="GBG78683">
    <property type="protein sequence ID" value="GBG78683"/>
    <property type="gene ID" value="CBR_g27907"/>
</dbReference>
<protein>
    <recommendedName>
        <fullName evidence="3">Reverse transcriptase domain-containing protein</fullName>
    </recommendedName>
</protein>
<keyword evidence="2" id="KW-0812">Transmembrane</keyword>
<evidence type="ECO:0000313" key="5">
    <source>
        <dbReference type="Proteomes" id="UP000265515"/>
    </source>
</evidence>
<evidence type="ECO:0000256" key="1">
    <source>
        <dbReference type="SAM" id="MobiDB-lite"/>
    </source>
</evidence>
<dbReference type="CDD" id="cd01650">
    <property type="entry name" value="RT_nLTR_like"/>
    <property type="match status" value="1"/>
</dbReference>
<feature type="region of interest" description="Disordered" evidence="1">
    <location>
        <begin position="2058"/>
        <end position="2084"/>
    </location>
</feature>
<dbReference type="InterPro" id="IPR000477">
    <property type="entry name" value="RT_dom"/>
</dbReference>
<feature type="compositionally biased region" description="Basic and acidic residues" evidence="1">
    <location>
        <begin position="1813"/>
        <end position="1832"/>
    </location>
</feature>
<feature type="compositionally biased region" description="Gly residues" evidence="1">
    <location>
        <begin position="1856"/>
        <end position="1867"/>
    </location>
</feature>
<dbReference type="Gene3D" id="3.60.10.10">
    <property type="entry name" value="Endonuclease/exonuclease/phosphatase"/>
    <property type="match status" value="1"/>
</dbReference>
<dbReference type="PROSITE" id="PS50878">
    <property type="entry name" value="RT_POL"/>
    <property type="match status" value="1"/>
</dbReference>
<feature type="domain" description="Reverse transcriptase" evidence="3">
    <location>
        <begin position="335"/>
        <end position="606"/>
    </location>
</feature>
<dbReference type="InterPro" id="IPR036691">
    <property type="entry name" value="Endo/exonu/phosph_ase_sf"/>
</dbReference>
<feature type="region of interest" description="Disordered" evidence="1">
    <location>
        <begin position="1782"/>
        <end position="1890"/>
    </location>
</feature>
<evidence type="ECO:0000313" key="4">
    <source>
        <dbReference type="EMBL" id="GBG78683.1"/>
    </source>
</evidence>
<dbReference type="EMBL" id="BFEA01000301">
    <property type="protein sequence ID" value="GBG78683.1"/>
    <property type="molecule type" value="Genomic_DNA"/>
</dbReference>